<feature type="region of interest" description="Disordered" evidence="1">
    <location>
        <begin position="59"/>
        <end position="112"/>
    </location>
</feature>
<reference evidence="3" key="1">
    <citation type="submission" date="2021-03" db="EMBL/GenBank/DDBJ databases">
        <authorList>
            <consortium name="Genoscope - CEA"/>
            <person name="William W."/>
        </authorList>
    </citation>
    <scope>NUCLEOTIDE SEQUENCE</scope>
    <source>
        <strain evidence="3">Doubled-haploid Pahang</strain>
    </source>
</reference>
<evidence type="ECO:0000256" key="2">
    <source>
        <dbReference type="SAM" id="SignalP"/>
    </source>
</evidence>
<dbReference type="EMBL" id="HG996469">
    <property type="protein sequence ID" value="CAG1844752.1"/>
    <property type="molecule type" value="Genomic_DNA"/>
</dbReference>
<feature type="compositionally biased region" description="Acidic residues" evidence="1">
    <location>
        <begin position="63"/>
        <end position="82"/>
    </location>
</feature>
<accession>A0A8D7F8J4</accession>
<dbReference type="AlphaFoldDB" id="A0A8D7F8J4"/>
<gene>
    <name evidence="3" type="ORF">GSMUA_145470.1</name>
</gene>
<evidence type="ECO:0000256" key="1">
    <source>
        <dbReference type="SAM" id="MobiDB-lite"/>
    </source>
</evidence>
<evidence type="ECO:0000313" key="3">
    <source>
        <dbReference type="EMBL" id="CAG1844752.1"/>
    </source>
</evidence>
<protein>
    <submittedName>
        <fullName evidence="3">(wild Malaysian banana) hypothetical protein</fullName>
    </submittedName>
</protein>
<sequence length="199" mass="21282">MSLSLSLSLRLLVLHSLGLRLRLPLPAGVRCLFVRPRQLGILRPAGDVVDELLPGCLARGWGDPEEDGDGDEQEGGGDEERPEEARHGGEAGADAEEGDDRGGEGGGEGQLGPVLHHRLHQLLLDRHGEPTSSTKPRRTRLIEGREMGGGASTLAADSLPLPNVLFSFDSFSVCAFLGFRGGARTWNVKFPSYPLMTVA</sequence>
<keyword evidence="2" id="KW-0732">Signal</keyword>
<feature type="chain" id="PRO_5034091504" evidence="2">
    <location>
        <begin position="19"/>
        <end position="199"/>
    </location>
</feature>
<organism evidence="3">
    <name type="scientific">Musa acuminata subsp. malaccensis</name>
    <name type="common">Wild banana</name>
    <name type="synonym">Musa malaccensis</name>
    <dbReference type="NCBI Taxonomy" id="214687"/>
    <lineage>
        <taxon>Eukaryota</taxon>
        <taxon>Viridiplantae</taxon>
        <taxon>Streptophyta</taxon>
        <taxon>Embryophyta</taxon>
        <taxon>Tracheophyta</taxon>
        <taxon>Spermatophyta</taxon>
        <taxon>Magnoliopsida</taxon>
        <taxon>Liliopsida</taxon>
        <taxon>Zingiberales</taxon>
        <taxon>Musaceae</taxon>
        <taxon>Musa</taxon>
    </lineage>
</organism>
<feature type="signal peptide" evidence="2">
    <location>
        <begin position="1"/>
        <end position="18"/>
    </location>
</feature>
<name>A0A8D7F8J4_MUSAM</name>
<proteinExistence type="predicted"/>